<dbReference type="KEGG" id="blen:NCTC4824_02233"/>
<dbReference type="Proteomes" id="UP000249134">
    <property type="component" value="Chromosome 1"/>
</dbReference>
<dbReference type="CDD" id="cd04699">
    <property type="entry name" value="NUDIX_MutT_Nudt1"/>
    <property type="match status" value="1"/>
</dbReference>
<dbReference type="PANTHER" id="PTHR21340">
    <property type="entry name" value="DIADENOSINE 5,5-P1,P4-TETRAPHOSPHATE PYROPHOSPHOHYDROLASE MUTT"/>
    <property type="match status" value="1"/>
</dbReference>
<dbReference type="InterPro" id="IPR015797">
    <property type="entry name" value="NUDIX_hydrolase-like_dom_sf"/>
</dbReference>
<dbReference type="PROSITE" id="PS00893">
    <property type="entry name" value="NUDIX_BOX"/>
    <property type="match status" value="1"/>
</dbReference>
<comment type="similarity">
    <text evidence="2">Belongs to the Nudix hydrolase family.</text>
</comment>
<keyword evidence="1 2" id="KW-0378">Hydrolase</keyword>
<dbReference type="PROSITE" id="PS51462">
    <property type="entry name" value="NUDIX"/>
    <property type="match status" value="1"/>
</dbReference>
<dbReference type="InterPro" id="IPR051325">
    <property type="entry name" value="Nudix_hydrolase_domain"/>
</dbReference>
<evidence type="ECO:0000256" key="2">
    <source>
        <dbReference type="RuleBase" id="RU003476"/>
    </source>
</evidence>
<dbReference type="InterPro" id="IPR020476">
    <property type="entry name" value="Nudix_hydrolase"/>
</dbReference>
<feature type="domain" description="Nudix hydrolase" evidence="3">
    <location>
        <begin position="29"/>
        <end position="152"/>
    </location>
</feature>
<reference evidence="4 5" key="1">
    <citation type="submission" date="2018-06" db="EMBL/GenBank/DDBJ databases">
        <authorList>
            <consortium name="Pathogen Informatics"/>
            <person name="Doyle S."/>
        </authorList>
    </citation>
    <scope>NUCLEOTIDE SEQUENCE [LARGE SCALE GENOMIC DNA]</scope>
    <source>
        <strain evidence="4 5">NCTC4824</strain>
    </source>
</reference>
<dbReference type="Gene3D" id="3.90.79.10">
    <property type="entry name" value="Nucleoside Triphosphate Pyrophosphohydrolase"/>
    <property type="match status" value="1"/>
</dbReference>
<dbReference type="AlphaFoldDB" id="A0A2X4ZDV6"/>
<protein>
    <submittedName>
        <fullName evidence="4">NUDIX hydrolase</fullName>
    </submittedName>
</protein>
<dbReference type="EMBL" id="LS483476">
    <property type="protein sequence ID" value="SQI58654.1"/>
    <property type="molecule type" value="Genomic_DNA"/>
</dbReference>
<sequence>MINYNLSKLSLNETEEQLDRGGVYLSFKMSISIKGVIIIDDNVLLLKNERDEWELPGGRLEKNEQPEICVQRETEEELGIKCEVINMIDSWVYEVFAGKFVFIVTYFLYCNDLSKIKISEEHVAYKWFHLDEIENIFMPKGYKQSINKAQQLMKESI</sequence>
<evidence type="ECO:0000313" key="5">
    <source>
        <dbReference type="Proteomes" id="UP000249134"/>
    </source>
</evidence>
<organism evidence="4 5">
    <name type="scientific">Lederbergia lenta</name>
    <name type="common">Bacillus lentus</name>
    <dbReference type="NCBI Taxonomy" id="1467"/>
    <lineage>
        <taxon>Bacteria</taxon>
        <taxon>Bacillati</taxon>
        <taxon>Bacillota</taxon>
        <taxon>Bacilli</taxon>
        <taxon>Bacillales</taxon>
        <taxon>Bacillaceae</taxon>
        <taxon>Lederbergia</taxon>
    </lineage>
</organism>
<evidence type="ECO:0000259" key="3">
    <source>
        <dbReference type="PROSITE" id="PS51462"/>
    </source>
</evidence>
<dbReference type="InterPro" id="IPR000086">
    <property type="entry name" value="NUDIX_hydrolase_dom"/>
</dbReference>
<dbReference type="GO" id="GO:0004081">
    <property type="term" value="F:bis(5'-nucleosyl)-tetraphosphatase (asymmetrical) activity"/>
    <property type="evidence" value="ECO:0007669"/>
    <property type="project" value="TreeGrafter"/>
</dbReference>
<accession>A0A2X4ZDV6</accession>
<evidence type="ECO:0000256" key="1">
    <source>
        <dbReference type="ARBA" id="ARBA00022801"/>
    </source>
</evidence>
<proteinExistence type="inferred from homology"/>
<dbReference type="GO" id="GO:0006167">
    <property type="term" value="P:AMP biosynthetic process"/>
    <property type="evidence" value="ECO:0007669"/>
    <property type="project" value="TreeGrafter"/>
</dbReference>
<dbReference type="PANTHER" id="PTHR21340:SF0">
    <property type="entry name" value="BIS(5'-NUCLEOSYL)-TETRAPHOSPHATASE [ASYMMETRICAL]"/>
    <property type="match status" value="1"/>
</dbReference>
<evidence type="ECO:0000313" key="4">
    <source>
        <dbReference type="EMBL" id="SQI58654.1"/>
    </source>
</evidence>
<dbReference type="InterPro" id="IPR020084">
    <property type="entry name" value="NUDIX_hydrolase_CS"/>
</dbReference>
<dbReference type="SUPFAM" id="SSF55811">
    <property type="entry name" value="Nudix"/>
    <property type="match status" value="1"/>
</dbReference>
<gene>
    <name evidence="4" type="ORF">NCTC4824_02233</name>
</gene>
<name>A0A2X4ZDV6_LEDLE</name>
<keyword evidence="5" id="KW-1185">Reference proteome</keyword>
<dbReference type="GO" id="GO:0006754">
    <property type="term" value="P:ATP biosynthetic process"/>
    <property type="evidence" value="ECO:0007669"/>
    <property type="project" value="TreeGrafter"/>
</dbReference>
<dbReference type="STRING" id="1348624.GCA_001591545_01287"/>
<dbReference type="Pfam" id="PF00293">
    <property type="entry name" value="NUDIX"/>
    <property type="match status" value="1"/>
</dbReference>
<dbReference type="PRINTS" id="PR00502">
    <property type="entry name" value="NUDIXFAMILY"/>
</dbReference>